<evidence type="ECO:0000256" key="7">
    <source>
        <dbReference type="ARBA" id="ARBA00023128"/>
    </source>
</evidence>
<dbReference type="InterPro" id="IPR003177">
    <property type="entry name" value="Cytc_oxidase_su7a_met"/>
</dbReference>
<comment type="subcellular location">
    <subcellularLocation>
        <location evidence="1">Mitochondrion inner membrane</location>
        <topology evidence="1">Single-pass membrane protein</topology>
    </subcellularLocation>
</comment>
<evidence type="ECO:0000256" key="4">
    <source>
        <dbReference type="ARBA" id="ARBA00022792"/>
    </source>
</evidence>
<dbReference type="GO" id="GO:0045277">
    <property type="term" value="C:respiratory chain complex IV"/>
    <property type="evidence" value="ECO:0007669"/>
    <property type="project" value="InterPro"/>
</dbReference>
<keyword evidence="13" id="KW-1185">Reference proteome</keyword>
<proteinExistence type="inferred from homology"/>
<dbReference type="InterPro" id="IPR036539">
    <property type="entry name" value="Cyt_c_oxidase_su7a_sf"/>
</dbReference>
<evidence type="ECO:0000256" key="10">
    <source>
        <dbReference type="ARBA" id="ARBA00042325"/>
    </source>
</evidence>
<evidence type="ECO:0000256" key="2">
    <source>
        <dbReference type="ARBA" id="ARBA00009331"/>
    </source>
</evidence>
<sequence length="91" mass="10450">GLWFLLALILVLYFLVVFVIWVPEKQKLFQEDCGIPEHLKGGMADTLLFRVTMTISWWKSVCMSQPAVAPFPKWQGWPQLIITAGSWISLL</sequence>
<dbReference type="Proteomes" id="UP000694425">
    <property type="component" value="Unplaced"/>
</dbReference>
<dbReference type="Ensembl" id="ENSNVIT00000028922.1">
    <property type="protein sequence ID" value="ENSNVIP00000024919.1"/>
    <property type="gene ID" value="ENSNVIG00000019311.1"/>
</dbReference>
<dbReference type="AlphaFoldDB" id="A0A8C7BZN0"/>
<evidence type="ECO:0000313" key="12">
    <source>
        <dbReference type="Ensembl" id="ENSNVIP00000024919.1"/>
    </source>
</evidence>
<dbReference type="Gene3D" id="4.10.91.10">
    <property type="entry name" value="Cytochrome c oxidase, subunit VIIa"/>
    <property type="match status" value="1"/>
</dbReference>
<evidence type="ECO:0000256" key="6">
    <source>
        <dbReference type="ARBA" id="ARBA00022990"/>
    </source>
</evidence>
<reference evidence="12" key="2">
    <citation type="submission" date="2025-09" db="UniProtKB">
        <authorList>
            <consortium name="Ensembl"/>
        </authorList>
    </citation>
    <scope>IDENTIFICATION</scope>
</reference>
<accession>A0A8C7BZN0</accession>
<evidence type="ECO:0000313" key="13">
    <source>
        <dbReference type="Proteomes" id="UP000694425"/>
    </source>
</evidence>
<feature type="transmembrane region" description="Helical" evidence="11">
    <location>
        <begin position="6"/>
        <end position="22"/>
    </location>
</feature>
<evidence type="ECO:0000256" key="8">
    <source>
        <dbReference type="ARBA" id="ARBA00023136"/>
    </source>
</evidence>
<organism evidence="12 13">
    <name type="scientific">Neovison vison</name>
    <name type="common">American mink</name>
    <name type="synonym">Mustela vison</name>
    <dbReference type="NCBI Taxonomy" id="452646"/>
    <lineage>
        <taxon>Eukaryota</taxon>
        <taxon>Metazoa</taxon>
        <taxon>Chordata</taxon>
        <taxon>Craniata</taxon>
        <taxon>Vertebrata</taxon>
        <taxon>Euteleostomi</taxon>
        <taxon>Mammalia</taxon>
        <taxon>Eutheria</taxon>
        <taxon>Laurasiatheria</taxon>
        <taxon>Carnivora</taxon>
        <taxon>Caniformia</taxon>
        <taxon>Musteloidea</taxon>
        <taxon>Mustelidae</taxon>
        <taxon>Mustelinae</taxon>
        <taxon>Neogale</taxon>
    </lineage>
</organism>
<keyword evidence="4" id="KW-0999">Mitochondrion inner membrane</keyword>
<dbReference type="PANTHER" id="PTHR10510">
    <property type="entry name" value="CYTOCHROME C OXIDASE POLYPEPTIDE 7A"/>
    <property type="match status" value="1"/>
</dbReference>
<comment type="similarity">
    <text evidence="2">Belongs to the cytochrome c oxidase VIIa family.</text>
</comment>
<dbReference type="GO" id="GO:0005743">
    <property type="term" value="C:mitochondrial inner membrane"/>
    <property type="evidence" value="ECO:0007669"/>
    <property type="project" value="UniProtKB-SubCell"/>
</dbReference>
<evidence type="ECO:0000256" key="5">
    <source>
        <dbReference type="ARBA" id="ARBA00022989"/>
    </source>
</evidence>
<dbReference type="SUPFAM" id="SSF81419">
    <property type="entry name" value="Mitochondrial cytochrome c oxidase subunit VIIa"/>
    <property type="match status" value="1"/>
</dbReference>
<evidence type="ECO:0000256" key="9">
    <source>
        <dbReference type="ARBA" id="ARBA00040282"/>
    </source>
</evidence>
<evidence type="ECO:0000256" key="1">
    <source>
        <dbReference type="ARBA" id="ARBA00004434"/>
    </source>
</evidence>
<protein>
    <recommendedName>
        <fullName evidence="9">Cytochrome c oxidase subunit 7A2, mitochondrial</fullName>
    </recommendedName>
    <alternativeName>
        <fullName evidence="10">Cytochrome c oxidase subunit VIIa-liver/heart</fullName>
    </alternativeName>
</protein>
<reference evidence="12" key="1">
    <citation type="submission" date="2025-08" db="UniProtKB">
        <authorList>
            <consortium name="Ensembl"/>
        </authorList>
    </citation>
    <scope>IDENTIFICATION</scope>
</reference>
<keyword evidence="3 11" id="KW-0812">Transmembrane</keyword>
<evidence type="ECO:0000256" key="11">
    <source>
        <dbReference type="SAM" id="Phobius"/>
    </source>
</evidence>
<dbReference type="GO" id="GO:0097250">
    <property type="term" value="P:mitochondrial respirasome assembly"/>
    <property type="evidence" value="ECO:0007669"/>
    <property type="project" value="TreeGrafter"/>
</dbReference>
<evidence type="ECO:0000256" key="3">
    <source>
        <dbReference type="ARBA" id="ARBA00022692"/>
    </source>
</evidence>
<keyword evidence="8 11" id="KW-0472">Membrane</keyword>
<dbReference type="PANTHER" id="PTHR10510:SF15">
    <property type="entry name" value="CYTOCHROME C OXIDASE SUBUNIT 7A2, MITOCHONDRIAL"/>
    <property type="match status" value="1"/>
</dbReference>
<name>A0A8C7BZN0_NEOVI</name>
<keyword evidence="6" id="KW-0007">Acetylation</keyword>
<keyword evidence="7" id="KW-0496">Mitochondrion</keyword>
<dbReference type="GO" id="GO:0006123">
    <property type="term" value="P:mitochondrial electron transport, cytochrome c to oxygen"/>
    <property type="evidence" value="ECO:0007669"/>
    <property type="project" value="InterPro"/>
</dbReference>
<dbReference type="GO" id="GO:0002082">
    <property type="term" value="P:regulation of oxidative phosphorylation"/>
    <property type="evidence" value="ECO:0007669"/>
    <property type="project" value="TreeGrafter"/>
</dbReference>
<keyword evidence="5 11" id="KW-1133">Transmembrane helix</keyword>